<evidence type="ECO:0000313" key="3">
    <source>
        <dbReference type="Proteomes" id="UP001345219"/>
    </source>
</evidence>
<name>A0AAN7K462_9MYRT</name>
<reference evidence="2 3" key="1">
    <citation type="journal article" date="2023" name="Hortic Res">
        <title>Pangenome of water caltrop reveals structural variations and asymmetric subgenome divergence after allopolyploidization.</title>
        <authorList>
            <person name="Zhang X."/>
            <person name="Chen Y."/>
            <person name="Wang L."/>
            <person name="Yuan Y."/>
            <person name="Fang M."/>
            <person name="Shi L."/>
            <person name="Lu R."/>
            <person name="Comes H.P."/>
            <person name="Ma Y."/>
            <person name="Chen Y."/>
            <person name="Huang G."/>
            <person name="Zhou Y."/>
            <person name="Zheng Z."/>
            <person name="Qiu Y."/>
        </authorList>
    </citation>
    <scope>NUCLEOTIDE SEQUENCE [LARGE SCALE GENOMIC DNA]</scope>
    <source>
        <tissue evidence="2">Roots</tissue>
    </source>
</reference>
<dbReference type="EMBL" id="JAXIOK010000012">
    <property type="protein sequence ID" value="KAK4757934.1"/>
    <property type="molecule type" value="Genomic_DNA"/>
</dbReference>
<organism evidence="2 3">
    <name type="scientific">Trapa incisa</name>
    <dbReference type="NCBI Taxonomy" id="236973"/>
    <lineage>
        <taxon>Eukaryota</taxon>
        <taxon>Viridiplantae</taxon>
        <taxon>Streptophyta</taxon>
        <taxon>Embryophyta</taxon>
        <taxon>Tracheophyta</taxon>
        <taxon>Spermatophyta</taxon>
        <taxon>Magnoliopsida</taxon>
        <taxon>eudicotyledons</taxon>
        <taxon>Gunneridae</taxon>
        <taxon>Pentapetalae</taxon>
        <taxon>rosids</taxon>
        <taxon>malvids</taxon>
        <taxon>Myrtales</taxon>
        <taxon>Lythraceae</taxon>
        <taxon>Trapa</taxon>
    </lineage>
</organism>
<accession>A0AAN7K462</accession>
<feature type="transmembrane region" description="Helical" evidence="1">
    <location>
        <begin position="44"/>
        <end position="64"/>
    </location>
</feature>
<evidence type="ECO:0000256" key="1">
    <source>
        <dbReference type="SAM" id="Phobius"/>
    </source>
</evidence>
<evidence type="ECO:0008006" key="4">
    <source>
        <dbReference type="Google" id="ProtNLM"/>
    </source>
</evidence>
<dbReference type="PANTHER" id="PTHR34672:SF2">
    <property type="entry name" value="ARABINOGALACTAN PROTEIN 23"/>
    <property type="match status" value="1"/>
</dbReference>
<proteinExistence type="predicted"/>
<comment type="caution">
    <text evidence="2">The sequence shown here is derived from an EMBL/GenBank/DDBJ whole genome shotgun (WGS) entry which is preliminary data.</text>
</comment>
<protein>
    <recommendedName>
        <fullName evidence="4">Arabinogalactan peptide 23-like</fullName>
    </recommendedName>
</protein>
<dbReference type="AlphaFoldDB" id="A0AAN7K462"/>
<dbReference type="InterPro" id="IPR044702">
    <property type="entry name" value="AGP23/40"/>
</dbReference>
<dbReference type="PANTHER" id="PTHR34672">
    <property type="entry name" value="POLLEN-SPECIFIC ARABINOGALACTA PROTEIN BAN102"/>
    <property type="match status" value="1"/>
</dbReference>
<gene>
    <name evidence="2" type="ORF">SAY87_019235</name>
</gene>
<dbReference type="Proteomes" id="UP001345219">
    <property type="component" value="Chromosome 15"/>
</dbReference>
<keyword evidence="1" id="KW-0812">Transmembrane</keyword>
<keyword evidence="3" id="KW-1185">Reference proteome</keyword>
<sequence length="101" mass="9940">MAAASISPIKIELASAQKATEQLFTSAPVSSIELPLVRMEMKKIACAVIFAAAASMSAVVAAEVPSAAPAPSPSSGAAAALPAVGSLIGASVVSLAAYYLH</sequence>
<keyword evidence="1" id="KW-1133">Transmembrane helix</keyword>
<evidence type="ECO:0000313" key="2">
    <source>
        <dbReference type="EMBL" id="KAK4757934.1"/>
    </source>
</evidence>
<keyword evidence="1" id="KW-0472">Membrane</keyword>
<feature type="transmembrane region" description="Helical" evidence="1">
    <location>
        <begin position="76"/>
        <end position="100"/>
    </location>
</feature>